<protein>
    <submittedName>
        <fullName evidence="1">Uncharacterized protein</fullName>
    </submittedName>
</protein>
<accession>A0ABQ9ABF0</accession>
<organism evidence="1 2">
    <name type="scientific">Salix suchowensis</name>
    <dbReference type="NCBI Taxonomy" id="1278906"/>
    <lineage>
        <taxon>Eukaryota</taxon>
        <taxon>Viridiplantae</taxon>
        <taxon>Streptophyta</taxon>
        <taxon>Embryophyta</taxon>
        <taxon>Tracheophyta</taxon>
        <taxon>Spermatophyta</taxon>
        <taxon>Magnoliopsida</taxon>
        <taxon>eudicotyledons</taxon>
        <taxon>Gunneridae</taxon>
        <taxon>Pentapetalae</taxon>
        <taxon>rosids</taxon>
        <taxon>fabids</taxon>
        <taxon>Malpighiales</taxon>
        <taxon>Salicaceae</taxon>
        <taxon>Saliceae</taxon>
        <taxon>Salix</taxon>
    </lineage>
</organism>
<evidence type="ECO:0000313" key="2">
    <source>
        <dbReference type="Proteomes" id="UP001141253"/>
    </source>
</evidence>
<name>A0ABQ9ABF0_9ROSI</name>
<feature type="non-terminal residue" evidence="1">
    <location>
        <position position="158"/>
    </location>
</feature>
<comment type="caution">
    <text evidence="1">The sequence shown here is derived from an EMBL/GenBank/DDBJ whole genome shotgun (WGS) entry which is preliminary data.</text>
</comment>
<reference evidence="1" key="2">
    <citation type="journal article" date="2023" name="Int. J. Mol. Sci.">
        <title>De Novo Assembly and Annotation of 11 Diverse Shrub Willow (Salix) Genomes Reveals Novel Gene Organization in Sex-Linked Regions.</title>
        <authorList>
            <person name="Hyden B."/>
            <person name="Feng K."/>
            <person name="Yates T.B."/>
            <person name="Jawdy S."/>
            <person name="Cereghino C."/>
            <person name="Smart L.B."/>
            <person name="Muchero W."/>
        </authorList>
    </citation>
    <scope>NUCLEOTIDE SEQUENCE</scope>
    <source>
        <tissue evidence="1">Shoot tip</tissue>
    </source>
</reference>
<sequence>MKTTGQIKRSQIVSWDRVNVHITKIRVKKLSRINLLRCSHELRKVMVLDLRLAAGSEQRKILDEGRSRIIMEVQFSHDRIPIQLLQGMFIPHDRIGRRGCYASSSRTGTSTQIKNRSQFVSQVLIAGVKADISAVIDGAVERRWFWVLRLVAAAVVFE</sequence>
<keyword evidence="2" id="KW-1185">Reference proteome</keyword>
<gene>
    <name evidence="1" type="ORF">OIU77_008588</name>
</gene>
<proteinExistence type="predicted"/>
<dbReference type="Proteomes" id="UP001141253">
    <property type="component" value="Chromosome 11"/>
</dbReference>
<dbReference type="EMBL" id="JAPFFI010000021">
    <property type="protein sequence ID" value="KAJ6332549.1"/>
    <property type="molecule type" value="Genomic_DNA"/>
</dbReference>
<evidence type="ECO:0000313" key="1">
    <source>
        <dbReference type="EMBL" id="KAJ6332549.1"/>
    </source>
</evidence>
<reference evidence="1" key="1">
    <citation type="submission" date="2022-10" db="EMBL/GenBank/DDBJ databases">
        <authorList>
            <person name="Hyden B.L."/>
            <person name="Feng K."/>
            <person name="Yates T."/>
            <person name="Jawdy S."/>
            <person name="Smart L.B."/>
            <person name="Muchero W."/>
        </authorList>
    </citation>
    <scope>NUCLEOTIDE SEQUENCE</scope>
    <source>
        <tissue evidence="1">Shoot tip</tissue>
    </source>
</reference>